<accession>A0A1R3RMN6</accession>
<dbReference type="AlphaFoldDB" id="A0A1R3RMN6"/>
<dbReference type="OrthoDB" id="4503735at2759"/>
<evidence type="ECO:0000313" key="3">
    <source>
        <dbReference type="Proteomes" id="UP000188318"/>
    </source>
</evidence>
<name>A0A1R3RMN6_ASPC5</name>
<feature type="compositionally biased region" description="Basic and acidic residues" evidence="1">
    <location>
        <begin position="55"/>
        <end position="66"/>
    </location>
</feature>
<feature type="region of interest" description="Disordered" evidence="1">
    <location>
        <begin position="1"/>
        <end position="20"/>
    </location>
</feature>
<reference evidence="3" key="1">
    <citation type="journal article" date="2017" name="Genome Biol.">
        <title>Comparative genomics reveals high biological diversity and specific adaptations in the industrially and medically important fungal genus Aspergillus.</title>
        <authorList>
            <person name="de Vries R.P."/>
            <person name="Riley R."/>
            <person name="Wiebenga A."/>
            <person name="Aguilar-Osorio G."/>
            <person name="Amillis S."/>
            <person name="Uchima C.A."/>
            <person name="Anderluh G."/>
            <person name="Asadollahi M."/>
            <person name="Askin M."/>
            <person name="Barry K."/>
            <person name="Battaglia E."/>
            <person name="Bayram O."/>
            <person name="Benocci T."/>
            <person name="Braus-Stromeyer S.A."/>
            <person name="Caldana C."/>
            <person name="Canovas D."/>
            <person name="Cerqueira G.C."/>
            <person name="Chen F."/>
            <person name="Chen W."/>
            <person name="Choi C."/>
            <person name="Clum A."/>
            <person name="Dos Santos R.A."/>
            <person name="Damasio A.R."/>
            <person name="Diallinas G."/>
            <person name="Emri T."/>
            <person name="Fekete E."/>
            <person name="Flipphi M."/>
            <person name="Freyberg S."/>
            <person name="Gallo A."/>
            <person name="Gournas C."/>
            <person name="Habgood R."/>
            <person name="Hainaut M."/>
            <person name="Harispe M.L."/>
            <person name="Henrissat B."/>
            <person name="Hilden K.S."/>
            <person name="Hope R."/>
            <person name="Hossain A."/>
            <person name="Karabika E."/>
            <person name="Karaffa L."/>
            <person name="Karanyi Z."/>
            <person name="Krasevec N."/>
            <person name="Kuo A."/>
            <person name="Kusch H."/>
            <person name="LaButti K."/>
            <person name="Lagendijk E.L."/>
            <person name="Lapidus A."/>
            <person name="Levasseur A."/>
            <person name="Lindquist E."/>
            <person name="Lipzen A."/>
            <person name="Logrieco A.F."/>
            <person name="MacCabe A."/>
            <person name="Maekelae M.R."/>
            <person name="Malavazi I."/>
            <person name="Melin P."/>
            <person name="Meyer V."/>
            <person name="Mielnichuk N."/>
            <person name="Miskei M."/>
            <person name="Molnar A.P."/>
            <person name="Mule G."/>
            <person name="Ngan C.Y."/>
            <person name="Orejas M."/>
            <person name="Orosz E."/>
            <person name="Ouedraogo J.P."/>
            <person name="Overkamp K.M."/>
            <person name="Park H.-S."/>
            <person name="Perrone G."/>
            <person name="Piumi F."/>
            <person name="Punt P.J."/>
            <person name="Ram A.F."/>
            <person name="Ramon A."/>
            <person name="Rauscher S."/>
            <person name="Record E."/>
            <person name="Riano-Pachon D.M."/>
            <person name="Robert V."/>
            <person name="Roehrig J."/>
            <person name="Ruller R."/>
            <person name="Salamov A."/>
            <person name="Salih N.S."/>
            <person name="Samson R.A."/>
            <person name="Sandor E."/>
            <person name="Sanguinetti M."/>
            <person name="Schuetze T."/>
            <person name="Sepcic K."/>
            <person name="Shelest E."/>
            <person name="Sherlock G."/>
            <person name="Sophianopoulou V."/>
            <person name="Squina F.M."/>
            <person name="Sun H."/>
            <person name="Susca A."/>
            <person name="Todd R.B."/>
            <person name="Tsang A."/>
            <person name="Unkles S.E."/>
            <person name="van de Wiele N."/>
            <person name="van Rossen-Uffink D."/>
            <person name="Oliveira J.V."/>
            <person name="Vesth T.C."/>
            <person name="Visser J."/>
            <person name="Yu J.-H."/>
            <person name="Zhou M."/>
            <person name="Andersen M.R."/>
            <person name="Archer D.B."/>
            <person name="Baker S.E."/>
            <person name="Benoit I."/>
            <person name="Brakhage A.A."/>
            <person name="Braus G.H."/>
            <person name="Fischer R."/>
            <person name="Frisvad J.C."/>
            <person name="Goldman G.H."/>
            <person name="Houbraken J."/>
            <person name="Oakley B."/>
            <person name="Pocsi I."/>
            <person name="Scazzocchio C."/>
            <person name="Seiboth B."/>
            <person name="vanKuyk P.A."/>
            <person name="Wortman J."/>
            <person name="Dyer P.S."/>
            <person name="Grigoriev I.V."/>
        </authorList>
    </citation>
    <scope>NUCLEOTIDE SEQUENCE [LARGE SCALE GENOMIC DNA]</scope>
    <source>
        <strain evidence="3">ITEM 5010</strain>
    </source>
</reference>
<dbReference type="EMBL" id="KV907499">
    <property type="protein sequence ID" value="OOF95730.1"/>
    <property type="molecule type" value="Genomic_DNA"/>
</dbReference>
<evidence type="ECO:0000313" key="2">
    <source>
        <dbReference type="EMBL" id="OOF95730.1"/>
    </source>
</evidence>
<organism evidence="2 3">
    <name type="scientific">Aspergillus carbonarius (strain ITEM 5010)</name>
    <dbReference type="NCBI Taxonomy" id="602072"/>
    <lineage>
        <taxon>Eukaryota</taxon>
        <taxon>Fungi</taxon>
        <taxon>Dikarya</taxon>
        <taxon>Ascomycota</taxon>
        <taxon>Pezizomycotina</taxon>
        <taxon>Eurotiomycetes</taxon>
        <taxon>Eurotiomycetidae</taxon>
        <taxon>Eurotiales</taxon>
        <taxon>Aspergillaceae</taxon>
        <taxon>Aspergillus</taxon>
        <taxon>Aspergillus subgen. Circumdati</taxon>
    </lineage>
</organism>
<dbReference type="Proteomes" id="UP000188318">
    <property type="component" value="Unassembled WGS sequence"/>
</dbReference>
<gene>
    <name evidence="2" type="ORF">ASPCADRAFT_5056</name>
</gene>
<proteinExistence type="predicted"/>
<protein>
    <submittedName>
        <fullName evidence="2">Uncharacterized protein</fullName>
    </submittedName>
</protein>
<dbReference type="OMA" id="MPHKDES"/>
<evidence type="ECO:0000256" key="1">
    <source>
        <dbReference type="SAM" id="MobiDB-lite"/>
    </source>
</evidence>
<feature type="region of interest" description="Disordered" evidence="1">
    <location>
        <begin position="27"/>
        <end position="66"/>
    </location>
</feature>
<keyword evidence="3" id="KW-1185">Reference proteome</keyword>
<sequence length="88" mass="9412">MPHKDESTSANTSDRVSDPVTRLAATGTNITGSLFGSGMDQNTATIPEYLSTGADGDRPLSKEEADRFPNGALDRIYVPRIYAAPRVV</sequence>
<dbReference type="VEuPathDB" id="FungiDB:ASPCADRAFT_5056"/>
<feature type="compositionally biased region" description="Polar residues" evidence="1">
    <location>
        <begin position="27"/>
        <end position="45"/>
    </location>
</feature>